<feature type="transmembrane region" description="Helical" evidence="7">
    <location>
        <begin position="21"/>
        <end position="49"/>
    </location>
</feature>
<evidence type="ECO:0000256" key="7">
    <source>
        <dbReference type="SAM" id="Phobius"/>
    </source>
</evidence>
<evidence type="ECO:0000256" key="1">
    <source>
        <dbReference type="ARBA" id="ARBA00004651"/>
    </source>
</evidence>
<dbReference type="Gene3D" id="1.20.1560.10">
    <property type="entry name" value="ABC transporter type 1, transmembrane domain"/>
    <property type="match status" value="1"/>
</dbReference>
<feature type="transmembrane region" description="Helical" evidence="7">
    <location>
        <begin position="145"/>
        <end position="164"/>
    </location>
</feature>
<feature type="domain" description="ABC transmembrane type-1" evidence="9">
    <location>
        <begin position="24"/>
        <end position="317"/>
    </location>
</feature>
<dbReference type="InterPro" id="IPR011527">
    <property type="entry name" value="ABC1_TM_dom"/>
</dbReference>
<keyword evidence="11" id="KW-1185">Reference proteome</keyword>
<feature type="transmembrane region" description="Helical" evidence="7">
    <location>
        <begin position="170"/>
        <end position="188"/>
    </location>
</feature>
<keyword evidence="6 7" id="KW-0472">Membrane</keyword>
<dbReference type="EC" id="3.6.3.-" evidence="10"/>
<dbReference type="RefSeq" id="WP_109298272.1">
    <property type="nucleotide sequence ID" value="NZ_FCOW01000049.1"/>
</dbReference>
<keyword evidence="3" id="KW-0547">Nucleotide-binding</keyword>
<evidence type="ECO:0000259" key="8">
    <source>
        <dbReference type="PROSITE" id="PS50893"/>
    </source>
</evidence>
<feature type="transmembrane region" description="Helical" evidence="7">
    <location>
        <begin position="284"/>
        <end position="306"/>
    </location>
</feature>
<protein>
    <submittedName>
        <fullName evidence="10">Iron import ATP-binding/permease protein IrtA</fullName>
        <ecNumber evidence="10">3.6.3.-</ecNumber>
    </submittedName>
</protein>
<gene>
    <name evidence="10" type="primary">irtA_6</name>
    <name evidence="10" type="ORF">SSPH_04541</name>
</gene>
<sequence>MTKKAKTGLARLWEISGATPWPLAAAGMVSACATLLLFVPYYCVYSILVEIVSKAGDLSRADFGYIFKYAWLALGAAGAGLAAMYAGSVLCHRAAFKVLYDLKIKLAGHLARLPLGVFADHPSGAIKKTIEYNVEQLEGFIAHQLPDLIGTLVSLAIIFAYMLVLDWRLGLVSLVPILVAFVLQWRVFTNPDTGKLMQQKQAGLAAMNAAAVEYVRGMPVIKAFGQTVKSFGILHARITGYRNLALAITQTYKTHNILYHTLLSGILVFLAPAGIFLLKGTADHTAFAFTLLFFLILAPGVSAPVTKLAFLGAGVKMIAVGVKNIDELLQAEPISQPAVSQSCRGCDVAFRNVSFSYNQGAAAATMALKHIDFTARQGTVTALVGPSGSGKSTVAHLLPRFWDVTAGAVEIGGVNIKDMLTEDLMNTVSFVFQDVFLFDDTVFENIRIGKPGAGAAQVRAAAQAAQCHEFIARLPQGYDTKIGGGGLALSGGEMQRIAIARAILRDAPVIVLDEATSFADPENEVKIQKALTELLQGKTVIIIAHRLHTVQHADQICVLDQGRIVEQGKHGELLARQGVYSRLWRAYLDADQWVLA</sequence>
<evidence type="ECO:0000259" key="9">
    <source>
        <dbReference type="PROSITE" id="PS50929"/>
    </source>
</evidence>
<name>A0ABM9WA58_9FIRM</name>
<evidence type="ECO:0000313" key="10">
    <source>
        <dbReference type="EMBL" id="CVK21823.1"/>
    </source>
</evidence>
<dbReference type="GO" id="GO:0016787">
    <property type="term" value="F:hydrolase activity"/>
    <property type="evidence" value="ECO:0007669"/>
    <property type="project" value="UniProtKB-KW"/>
</dbReference>
<dbReference type="PANTHER" id="PTHR24221:SF397">
    <property type="entry name" value="ABC TRANSPORTER, ATP-BINDING TRANSMEMBRANE PROTEIN"/>
    <property type="match status" value="1"/>
</dbReference>
<evidence type="ECO:0000256" key="5">
    <source>
        <dbReference type="ARBA" id="ARBA00022989"/>
    </source>
</evidence>
<dbReference type="SUPFAM" id="SSF52540">
    <property type="entry name" value="P-loop containing nucleoside triphosphate hydrolases"/>
    <property type="match status" value="1"/>
</dbReference>
<evidence type="ECO:0000256" key="4">
    <source>
        <dbReference type="ARBA" id="ARBA00022840"/>
    </source>
</evidence>
<keyword evidence="10" id="KW-0378">Hydrolase</keyword>
<proteinExistence type="predicted"/>
<dbReference type="Proteomes" id="UP000245702">
    <property type="component" value="Unassembled WGS sequence"/>
</dbReference>
<comment type="caution">
    <text evidence="10">The sequence shown here is derived from an EMBL/GenBank/DDBJ whole genome shotgun (WGS) entry which is preliminary data.</text>
</comment>
<dbReference type="PROSITE" id="PS00211">
    <property type="entry name" value="ABC_TRANSPORTER_1"/>
    <property type="match status" value="1"/>
</dbReference>
<evidence type="ECO:0000256" key="6">
    <source>
        <dbReference type="ARBA" id="ARBA00023136"/>
    </source>
</evidence>
<reference evidence="10 11" key="1">
    <citation type="submission" date="2016-01" db="EMBL/GenBank/DDBJ databases">
        <authorList>
            <person name="Brown R."/>
        </authorList>
    </citation>
    <scope>NUCLEOTIDE SEQUENCE [LARGE SCALE GENOMIC DNA]</scope>
    <source>
        <strain evidence="10">Sporomusa sphaeroides DSM 2875</strain>
    </source>
</reference>
<dbReference type="InterPro" id="IPR003593">
    <property type="entry name" value="AAA+_ATPase"/>
</dbReference>
<evidence type="ECO:0000313" key="11">
    <source>
        <dbReference type="Proteomes" id="UP000245702"/>
    </source>
</evidence>
<evidence type="ECO:0000256" key="2">
    <source>
        <dbReference type="ARBA" id="ARBA00022692"/>
    </source>
</evidence>
<dbReference type="Gene3D" id="3.40.50.300">
    <property type="entry name" value="P-loop containing nucleotide triphosphate hydrolases"/>
    <property type="match status" value="1"/>
</dbReference>
<dbReference type="Pfam" id="PF00005">
    <property type="entry name" value="ABC_tran"/>
    <property type="match status" value="1"/>
</dbReference>
<dbReference type="SMART" id="SM00382">
    <property type="entry name" value="AAA"/>
    <property type="match status" value="1"/>
</dbReference>
<feature type="transmembrane region" description="Helical" evidence="7">
    <location>
        <begin position="69"/>
        <end position="91"/>
    </location>
</feature>
<evidence type="ECO:0000256" key="3">
    <source>
        <dbReference type="ARBA" id="ARBA00022741"/>
    </source>
</evidence>
<dbReference type="GO" id="GO:0005524">
    <property type="term" value="F:ATP binding"/>
    <property type="evidence" value="ECO:0007669"/>
    <property type="project" value="UniProtKB-KW"/>
</dbReference>
<feature type="transmembrane region" description="Helical" evidence="7">
    <location>
        <begin position="257"/>
        <end position="278"/>
    </location>
</feature>
<accession>A0ABM9WA58</accession>
<dbReference type="InterPro" id="IPR036640">
    <property type="entry name" value="ABC1_TM_sf"/>
</dbReference>
<dbReference type="Pfam" id="PF00664">
    <property type="entry name" value="ABC_membrane"/>
    <property type="match status" value="1"/>
</dbReference>
<comment type="subcellular location">
    <subcellularLocation>
        <location evidence="1">Cell membrane</location>
        <topology evidence="1">Multi-pass membrane protein</topology>
    </subcellularLocation>
</comment>
<dbReference type="SUPFAM" id="SSF90123">
    <property type="entry name" value="ABC transporter transmembrane region"/>
    <property type="match status" value="1"/>
</dbReference>
<dbReference type="EMBL" id="FCOW01000049">
    <property type="protein sequence ID" value="CVK21823.1"/>
    <property type="molecule type" value="Genomic_DNA"/>
</dbReference>
<feature type="domain" description="ABC transporter" evidence="8">
    <location>
        <begin position="348"/>
        <end position="586"/>
    </location>
</feature>
<dbReference type="InterPro" id="IPR039421">
    <property type="entry name" value="Type_1_exporter"/>
</dbReference>
<dbReference type="PROSITE" id="PS50893">
    <property type="entry name" value="ABC_TRANSPORTER_2"/>
    <property type="match status" value="1"/>
</dbReference>
<dbReference type="PROSITE" id="PS51257">
    <property type="entry name" value="PROKAR_LIPOPROTEIN"/>
    <property type="match status" value="1"/>
</dbReference>
<dbReference type="PANTHER" id="PTHR24221">
    <property type="entry name" value="ATP-BINDING CASSETTE SUB-FAMILY B"/>
    <property type="match status" value="1"/>
</dbReference>
<dbReference type="InterPro" id="IPR027417">
    <property type="entry name" value="P-loop_NTPase"/>
</dbReference>
<dbReference type="PROSITE" id="PS50929">
    <property type="entry name" value="ABC_TM1F"/>
    <property type="match status" value="1"/>
</dbReference>
<keyword evidence="2 7" id="KW-0812">Transmembrane</keyword>
<organism evidence="10 11">
    <name type="scientific">Sporomusa sphaeroides DSM 2875</name>
    <dbReference type="NCBI Taxonomy" id="1337886"/>
    <lineage>
        <taxon>Bacteria</taxon>
        <taxon>Bacillati</taxon>
        <taxon>Bacillota</taxon>
        <taxon>Negativicutes</taxon>
        <taxon>Selenomonadales</taxon>
        <taxon>Sporomusaceae</taxon>
        <taxon>Sporomusa</taxon>
    </lineage>
</organism>
<keyword evidence="4 10" id="KW-0067">ATP-binding</keyword>
<dbReference type="InterPro" id="IPR003439">
    <property type="entry name" value="ABC_transporter-like_ATP-bd"/>
</dbReference>
<dbReference type="InterPro" id="IPR017871">
    <property type="entry name" value="ABC_transporter-like_CS"/>
</dbReference>
<keyword evidence="5 7" id="KW-1133">Transmembrane helix</keyword>